<name>A0ABT5MXP6_9BURK</name>
<accession>A0ABT5MXP6</accession>
<feature type="region of interest" description="Disordered" evidence="6">
    <location>
        <begin position="268"/>
        <end position="288"/>
    </location>
</feature>
<sequence length="408" mass="42765">MSIEAKRWLRPVLGLALLGAVLFGAQRLLFAPPPEPAYITAPVRRADIEDTVLANGTLKAFRQVSVGAQVSGQVRSLKVKLGDTVSKGQLVAEIDSLTQQNTLRNAEAALASAAAQMRSAEATLNQADLALKRQQQMRASEASSQADLEAAAATYKTSLASVEALRAQVEQAKVVVDTARVNLGYTRIASPIDGQVVAVVTEEGTTVNANQSTPTIIIVAKVDTMTVKASISEADVTSVKPGQSVYFTILGEPERRYEATLRTIEPATDSITSSTTSSASSSSSSSSTTSATAIYYNGLFDVPNPDNKLRISMTAMVSIVRGQAQGALTVPVGALSARQADGRYQVKVLDAEGRVVPRPIRVGINNNVMVQVLEGLNEGDRVVLGQALANADAPKAGPGGGMRPPPGL</sequence>
<feature type="compositionally biased region" description="Low complexity" evidence="6">
    <location>
        <begin position="272"/>
        <end position="288"/>
    </location>
</feature>
<protein>
    <submittedName>
        <fullName evidence="10">Efflux RND transporter periplasmic adaptor subunit</fullName>
    </submittedName>
</protein>
<keyword evidence="3" id="KW-0813">Transport</keyword>
<dbReference type="Pfam" id="PF25917">
    <property type="entry name" value="BSH_RND"/>
    <property type="match status" value="1"/>
</dbReference>
<proteinExistence type="inferred from homology"/>
<dbReference type="InterPro" id="IPR030190">
    <property type="entry name" value="MacA_alpha-hairpin_sf"/>
</dbReference>
<evidence type="ECO:0000259" key="9">
    <source>
        <dbReference type="Pfam" id="PF25967"/>
    </source>
</evidence>
<evidence type="ECO:0000256" key="5">
    <source>
        <dbReference type="SAM" id="Coils"/>
    </source>
</evidence>
<comment type="subcellular location">
    <subcellularLocation>
        <location evidence="1">Cell envelope</location>
    </subcellularLocation>
</comment>
<dbReference type="Gene3D" id="6.10.140.1990">
    <property type="match status" value="1"/>
</dbReference>
<dbReference type="NCBIfam" id="TIGR01730">
    <property type="entry name" value="RND_mfp"/>
    <property type="match status" value="1"/>
</dbReference>
<keyword evidence="4 5" id="KW-0175">Coiled coil</keyword>
<dbReference type="InterPro" id="IPR058624">
    <property type="entry name" value="MdtA-like_HH"/>
</dbReference>
<reference evidence="10 11" key="1">
    <citation type="submission" date="2023-02" db="EMBL/GenBank/DDBJ databases">
        <title>Bacterial whole genomic sequence of Curvibacter sp. HBC61.</title>
        <authorList>
            <person name="Le V."/>
            <person name="Ko S.-R."/>
            <person name="Ahn C.-Y."/>
            <person name="Oh H.-M."/>
        </authorList>
    </citation>
    <scope>NUCLEOTIDE SEQUENCE [LARGE SCALE GENOMIC DNA]</scope>
    <source>
        <strain evidence="10 11">HBC61</strain>
    </source>
</reference>
<feature type="domain" description="Multidrug resistance protein MdtA-like alpha-helical hairpin" evidence="7">
    <location>
        <begin position="110"/>
        <end position="186"/>
    </location>
</feature>
<dbReference type="Proteomes" id="UP001528673">
    <property type="component" value="Unassembled WGS sequence"/>
</dbReference>
<feature type="domain" description="Multidrug resistance protein MdtA-like C-terminal permuted SH3" evidence="9">
    <location>
        <begin position="327"/>
        <end position="385"/>
    </location>
</feature>
<evidence type="ECO:0000256" key="6">
    <source>
        <dbReference type="SAM" id="MobiDB-lite"/>
    </source>
</evidence>
<comment type="similarity">
    <text evidence="2">Belongs to the membrane fusion protein (MFP) (TC 8.A.1) family.</text>
</comment>
<organism evidence="10 11">
    <name type="scientific">Curvibacter cyanobacteriorum</name>
    <dbReference type="NCBI Taxonomy" id="3026422"/>
    <lineage>
        <taxon>Bacteria</taxon>
        <taxon>Pseudomonadati</taxon>
        <taxon>Pseudomonadota</taxon>
        <taxon>Betaproteobacteria</taxon>
        <taxon>Burkholderiales</taxon>
        <taxon>Comamonadaceae</taxon>
        <taxon>Curvibacter</taxon>
    </lineage>
</organism>
<dbReference type="SUPFAM" id="SSF111369">
    <property type="entry name" value="HlyD-like secretion proteins"/>
    <property type="match status" value="1"/>
</dbReference>
<dbReference type="PANTHER" id="PTHR30469">
    <property type="entry name" value="MULTIDRUG RESISTANCE PROTEIN MDTA"/>
    <property type="match status" value="1"/>
</dbReference>
<feature type="domain" description="Multidrug resistance protein MdtA-like barrel-sandwich hybrid" evidence="8">
    <location>
        <begin position="62"/>
        <end position="218"/>
    </location>
</feature>
<dbReference type="EMBL" id="JAQSIP010000001">
    <property type="protein sequence ID" value="MDD0837577.1"/>
    <property type="molecule type" value="Genomic_DNA"/>
</dbReference>
<dbReference type="InterPro" id="IPR058625">
    <property type="entry name" value="MdtA-like_BSH"/>
</dbReference>
<gene>
    <name evidence="10" type="ORF">PSQ40_03225</name>
</gene>
<dbReference type="Gene3D" id="2.40.30.170">
    <property type="match status" value="1"/>
</dbReference>
<evidence type="ECO:0000313" key="10">
    <source>
        <dbReference type="EMBL" id="MDD0837577.1"/>
    </source>
</evidence>
<dbReference type="InterPro" id="IPR058627">
    <property type="entry name" value="MdtA-like_C"/>
</dbReference>
<keyword evidence="11" id="KW-1185">Reference proteome</keyword>
<evidence type="ECO:0000256" key="3">
    <source>
        <dbReference type="ARBA" id="ARBA00022448"/>
    </source>
</evidence>
<evidence type="ECO:0000313" key="11">
    <source>
        <dbReference type="Proteomes" id="UP001528673"/>
    </source>
</evidence>
<dbReference type="PANTHER" id="PTHR30469:SF33">
    <property type="entry name" value="SLR1207 PROTEIN"/>
    <property type="match status" value="1"/>
</dbReference>
<evidence type="ECO:0000259" key="7">
    <source>
        <dbReference type="Pfam" id="PF25876"/>
    </source>
</evidence>
<dbReference type="Pfam" id="PF25876">
    <property type="entry name" value="HH_MFP_RND"/>
    <property type="match status" value="1"/>
</dbReference>
<dbReference type="Pfam" id="PF25967">
    <property type="entry name" value="RND-MFP_C"/>
    <property type="match status" value="1"/>
</dbReference>
<dbReference type="Gene3D" id="2.40.50.100">
    <property type="match status" value="1"/>
</dbReference>
<evidence type="ECO:0000256" key="1">
    <source>
        <dbReference type="ARBA" id="ARBA00004196"/>
    </source>
</evidence>
<comment type="caution">
    <text evidence="10">The sequence shown here is derived from an EMBL/GenBank/DDBJ whole genome shotgun (WGS) entry which is preliminary data.</text>
</comment>
<evidence type="ECO:0000259" key="8">
    <source>
        <dbReference type="Pfam" id="PF25917"/>
    </source>
</evidence>
<dbReference type="RefSeq" id="WP_273948756.1">
    <property type="nucleotide sequence ID" value="NZ_JAQSIP010000001.1"/>
</dbReference>
<feature type="coiled-coil region" evidence="5">
    <location>
        <begin position="103"/>
        <end position="137"/>
    </location>
</feature>
<evidence type="ECO:0000256" key="2">
    <source>
        <dbReference type="ARBA" id="ARBA00009477"/>
    </source>
</evidence>
<dbReference type="Gene3D" id="2.40.420.20">
    <property type="match status" value="1"/>
</dbReference>
<dbReference type="InterPro" id="IPR006143">
    <property type="entry name" value="RND_pump_MFP"/>
</dbReference>
<evidence type="ECO:0000256" key="4">
    <source>
        <dbReference type="ARBA" id="ARBA00023054"/>
    </source>
</evidence>